<proteinExistence type="predicted"/>
<organism evidence="1 2">
    <name type="scientific">Diphasiastrum complanatum</name>
    <name type="common">Issler's clubmoss</name>
    <name type="synonym">Lycopodium complanatum</name>
    <dbReference type="NCBI Taxonomy" id="34168"/>
    <lineage>
        <taxon>Eukaryota</taxon>
        <taxon>Viridiplantae</taxon>
        <taxon>Streptophyta</taxon>
        <taxon>Embryophyta</taxon>
        <taxon>Tracheophyta</taxon>
        <taxon>Lycopodiopsida</taxon>
        <taxon>Lycopodiales</taxon>
        <taxon>Lycopodiaceae</taxon>
        <taxon>Lycopodioideae</taxon>
        <taxon>Diphasiastrum</taxon>
    </lineage>
</organism>
<reference evidence="2" key="1">
    <citation type="journal article" date="2024" name="Proc. Natl. Acad. Sci. U.S.A.">
        <title>Extraordinary preservation of gene collinearity over three hundred million years revealed in homosporous lycophytes.</title>
        <authorList>
            <person name="Li C."/>
            <person name="Wickell D."/>
            <person name="Kuo L.Y."/>
            <person name="Chen X."/>
            <person name="Nie B."/>
            <person name="Liao X."/>
            <person name="Peng D."/>
            <person name="Ji J."/>
            <person name="Jenkins J."/>
            <person name="Williams M."/>
            <person name="Shu S."/>
            <person name="Plott C."/>
            <person name="Barry K."/>
            <person name="Rajasekar S."/>
            <person name="Grimwood J."/>
            <person name="Han X."/>
            <person name="Sun S."/>
            <person name="Hou Z."/>
            <person name="He W."/>
            <person name="Dai G."/>
            <person name="Sun C."/>
            <person name="Schmutz J."/>
            <person name="Leebens-Mack J.H."/>
            <person name="Li F.W."/>
            <person name="Wang L."/>
        </authorList>
    </citation>
    <scope>NUCLEOTIDE SEQUENCE [LARGE SCALE GENOMIC DNA]</scope>
    <source>
        <strain evidence="2">cv. PW_Plant_1</strain>
    </source>
</reference>
<comment type="caution">
    <text evidence="1">The sequence shown here is derived from an EMBL/GenBank/DDBJ whole genome shotgun (WGS) entry which is preliminary data.</text>
</comment>
<sequence length="589" mass="68896">MELEKLRHYTEQKEQIVGEMKKDIALNSVEADQYLADRVTLDMQLRSVLADLKLEQDQLAACVMEKDKMLHRVKHAEHFLKQIQATIPSLEIEKQKVNRKLVTAEHERKRVSLSVAELKKEMDIRMHNYLQIENLQKETVLTLHSDYKKVEHLEKEVIHTIELEYAQQQQTGELASLREHMCRLLSSKLNSLTIAELKEKSTLLEVEHNMLQNEVLNKDQLLIRIRKDLTINIQNQFHLRSELIKCIESLSRTKVETVAFLQERANEYVIEVEKLRSIISNTEKEMTAFRVQYEMWVITRNHIGISLIDRNDELCILFEKSHTQEELLKHSQIELVKRDNEIACLKPQLSDLERAIILCYKFIPQAVNIFRTKKQLKHQLRLVIEEGERLSELVEQPENTARWRLLVGTDTKEVELVAKISHIEQRLSETANRELQKDLILEEVTALSADLKKHAAEGWEENIALEKRVNYYQQRMRTVTQQMMATVSELSLCQAMAMNVQQEKETLLKTLEEAYSKFTVAEPPTEDAQKEWVRMEKTLFLNELAETDFKQNALKTGKSWSTVEQRPNAYISEEYGLPKPFGAHAPFKP</sequence>
<dbReference type="Proteomes" id="UP001162992">
    <property type="component" value="Chromosome 9"/>
</dbReference>
<evidence type="ECO:0000313" key="2">
    <source>
        <dbReference type="Proteomes" id="UP001162992"/>
    </source>
</evidence>
<keyword evidence="2" id="KW-1185">Reference proteome</keyword>
<protein>
    <submittedName>
        <fullName evidence="1">Uncharacterized protein</fullName>
    </submittedName>
</protein>
<gene>
    <name evidence="1" type="ORF">O6H91_09G075600</name>
</gene>
<accession>A0ACC2CQS8</accession>
<name>A0ACC2CQS8_DIPCM</name>
<dbReference type="EMBL" id="CM055100">
    <property type="protein sequence ID" value="KAJ7544369.1"/>
    <property type="molecule type" value="Genomic_DNA"/>
</dbReference>
<evidence type="ECO:0000313" key="1">
    <source>
        <dbReference type="EMBL" id="KAJ7544369.1"/>
    </source>
</evidence>